<evidence type="ECO:0000259" key="2">
    <source>
        <dbReference type="Pfam" id="PF06580"/>
    </source>
</evidence>
<keyword evidence="1" id="KW-1133">Transmembrane helix</keyword>
<comment type="caution">
    <text evidence="3">The sequence shown here is derived from an EMBL/GenBank/DDBJ whole genome shotgun (WGS) entry which is preliminary data.</text>
</comment>
<feature type="transmembrane region" description="Helical" evidence="1">
    <location>
        <begin position="7"/>
        <end position="26"/>
    </location>
</feature>
<dbReference type="Proteomes" id="UP001501175">
    <property type="component" value="Unassembled WGS sequence"/>
</dbReference>
<sequence length="265" mass="30064">MKTLHNIWPRIIGIPVSVLLLNLLWLETYQHHWGIYAATSLAAIVVLVLVSEFALRSLKAYGERIREDEALKKVSLQSQFDCLKTHINPHFLFNSLNSLSVLIAEDKTKAENFLDELSTVYRYMLQSHACDLMTLRTELTFIRAYFSLMKTRYGNAIDFSIDVDDRHLDTLLPPLTLHILVENAIRHNIILAEQPLLITINATADGQLVVCNNIQRKPLKANTLQVGLDNISSRFRLLHLPQPAISDNGQSFTVQLPLLQKSGTI</sequence>
<evidence type="ECO:0000313" key="3">
    <source>
        <dbReference type="EMBL" id="GAA4459869.1"/>
    </source>
</evidence>
<dbReference type="InterPro" id="IPR050640">
    <property type="entry name" value="Bact_2-comp_sensor_kinase"/>
</dbReference>
<keyword evidence="1" id="KW-0472">Membrane</keyword>
<gene>
    <name evidence="3" type="ORF">GCM10023189_34130</name>
</gene>
<evidence type="ECO:0000313" key="4">
    <source>
        <dbReference type="Proteomes" id="UP001501175"/>
    </source>
</evidence>
<keyword evidence="4" id="KW-1185">Reference proteome</keyword>
<dbReference type="RefSeq" id="WP_345245135.1">
    <property type="nucleotide sequence ID" value="NZ_BAABHD010000032.1"/>
</dbReference>
<name>A0ABP8N4T5_9BACT</name>
<dbReference type="EMBL" id="BAABHD010000032">
    <property type="protein sequence ID" value="GAA4459869.1"/>
    <property type="molecule type" value="Genomic_DNA"/>
</dbReference>
<dbReference type="InterPro" id="IPR010559">
    <property type="entry name" value="Sig_transdc_His_kin_internal"/>
</dbReference>
<keyword evidence="1" id="KW-0812">Transmembrane</keyword>
<feature type="domain" description="Signal transduction histidine kinase internal region" evidence="2">
    <location>
        <begin position="79"/>
        <end position="156"/>
    </location>
</feature>
<dbReference type="PANTHER" id="PTHR34220">
    <property type="entry name" value="SENSOR HISTIDINE KINASE YPDA"/>
    <property type="match status" value="1"/>
</dbReference>
<dbReference type="PANTHER" id="PTHR34220:SF7">
    <property type="entry name" value="SENSOR HISTIDINE KINASE YPDA"/>
    <property type="match status" value="1"/>
</dbReference>
<accession>A0ABP8N4T5</accession>
<evidence type="ECO:0000256" key="1">
    <source>
        <dbReference type="SAM" id="Phobius"/>
    </source>
</evidence>
<organism evidence="3 4">
    <name type="scientific">Nibrella saemangeumensis</name>
    <dbReference type="NCBI Taxonomy" id="1084526"/>
    <lineage>
        <taxon>Bacteria</taxon>
        <taxon>Pseudomonadati</taxon>
        <taxon>Bacteroidota</taxon>
        <taxon>Cytophagia</taxon>
        <taxon>Cytophagales</taxon>
        <taxon>Spirosomataceae</taxon>
        <taxon>Nibrella</taxon>
    </lineage>
</organism>
<proteinExistence type="predicted"/>
<reference evidence="4" key="1">
    <citation type="journal article" date="2019" name="Int. J. Syst. Evol. Microbiol.">
        <title>The Global Catalogue of Microorganisms (GCM) 10K type strain sequencing project: providing services to taxonomists for standard genome sequencing and annotation.</title>
        <authorList>
            <consortium name="The Broad Institute Genomics Platform"/>
            <consortium name="The Broad Institute Genome Sequencing Center for Infectious Disease"/>
            <person name="Wu L."/>
            <person name="Ma J."/>
        </authorList>
    </citation>
    <scope>NUCLEOTIDE SEQUENCE [LARGE SCALE GENOMIC DNA]</scope>
    <source>
        <strain evidence="4">JCM 17927</strain>
    </source>
</reference>
<protein>
    <recommendedName>
        <fullName evidence="2">Signal transduction histidine kinase internal region domain-containing protein</fullName>
    </recommendedName>
</protein>
<feature type="transmembrane region" description="Helical" evidence="1">
    <location>
        <begin position="32"/>
        <end position="55"/>
    </location>
</feature>
<dbReference type="Pfam" id="PF06580">
    <property type="entry name" value="His_kinase"/>
    <property type="match status" value="1"/>
</dbReference>